<dbReference type="GO" id="GO:0000166">
    <property type="term" value="F:nucleotide binding"/>
    <property type="evidence" value="ECO:0007669"/>
    <property type="project" value="UniProtKB-KW"/>
</dbReference>
<dbReference type="CDD" id="cd01949">
    <property type="entry name" value="GGDEF"/>
    <property type="match status" value="1"/>
</dbReference>
<dbReference type="Gene3D" id="3.30.70.270">
    <property type="match status" value="1"/>
</dbReference>
<organism evidence="15 16">
    <name type="scientific">Rubrobacter tropicus</name>
    <dbReference type="NCBI Taxonomy" id="2653851"/>
    <lineage>
        <taxon>Bacteria</taxon>
        <taxon>Bacillati</taxon>
        <taxon>Actinomycetota</taxon>
        <taxon>Rubrobacteria</taxon>
        <taxon>Rubrobacterales</taxon>
        <taxon>Rubrobacteraceae</taxon>
        <taxon>Rubrobacter</taxon>
    </lineage>
</organism>
<evidence type="ECO:0000256" key="10">
    <source>
        <dbReference type="SAM" id="MobiDB-lite"/>
    </source>
</evidence>
<keyword evidence="3" id="KW-0997">Cell inner membrane</keyword>
<keyword evidence="16" id="KW-1185">Reference proteome</keyword>
<keyword evidence="9" id="KW-0472">Membrane</keyword>
<dbReference type="Proteomes" id="UP000501452">
    <property type="component" value="Chromosome"/>
</dbReference>
<feature type="domain" description="PAS" evidence="11">
    <location>
        <begin position="544"/>
        <end position="617"/>
    </location>
</feature>
<dbReference type="InterPro" id="IPR000700">
    <property type="entry name" value="PAS-assoc_C"/>
</dbReference>
<keyword evidence="6" id="KW-0677">Repeat</keyword>
<feature type="domain" description="PAS" evidence="11">
    <location>
        <begin position="425"/>
        <end position="495"/>
    </location>
</feature>
<dbReference type="CDD" id="cd00130">
    <property type="entry name" value="PAS"/>
    <property type="match status" value="6"/>
</dbReference>
<dbReference type="InterPro" id="IPR001633">
    <property type="entry name" value="EAL_dom"/>
</dbReference>
<evidence type="ECO:0000256" key="7">
    <source>
        <dbReference type="ARBA" id="ARBA00022741"/>
    </source>
</evidence>
<dbReference type="InterPro" id="IPR029787">
    <property type="entry name" value="Nucleotide_cyclase"/>
</dbReference>
<dbReference type="SUPFAM" id="SSF55785">
    <property type="entry name" value="PYP-like sensor domain (PAS domain)"/>
    <property type="match status" value="6"/>
</dbReference>
<dbReference type="InterPro" id="IPR001610">
    <property type="entry name" value="PAC"/>
</dbReference>
<accession>A0A6G8QCY7</accession>
<dbReference type="EMBL" id="CP045119">
    <property type="protein sequence ID" value="QIN84356.1"/>
    <property type="molecule type" value="Genomic_DNA"/>
</dbReference>
<dbReference type="AlphaFoldDB" id="A0A6G8QCY7"/>
<feature type="domain" description="PAC" evidence="12">
    <location>
        <begin position="372"/>
        <end position="424"/>
    </location>
</feature>
<dbReference type="PROSITE" id="PS50883">
    <property type="entry name" value="EAL"/>
    <property type="match status" value="1"/>
</dbReference>
<dbReference type="NCBIfam" id="TIGR00229">
    <property type="entry name" value="sensory_box"/>
    <property type="match status" value="6"/>
</dbReference>
<dbReference type="SMART" id="SM00052">
    <property type="entry name" value="EAL"/>
    <property type="match status" value="1"/>
</dbReference>
<dbReference type="PROSITE" id="PS50112">
    <property type="entry name" value="PAS"/>
    <property type="match status" value="6"/>
</dbReference>
<dbReference type="InterPro" id="IPR052155">
    <property type="entry name" value="Biofilm_reg_signaling"/>
</dbReference>
<keyword evidence="5" id="KW-0812">Transmembrane</keyword>
<feature type="domain" description="PAC" evidence="12">
    <location>
        <begin position="620"/>
        <end position="672"/>
    </location>
</feature>
<evidence type="ECO:0000256" key="9">
    <source>
        <dbReference type="ARBA" id="ARBA00023136"/>
    </source>
</evidence>
<dbReference type="SMART" id="SM00267">
    <property type="entry name" value="GGDEF"/>
    <property type="match status" value="1"/>
</dbReference>
<dbReference type="KEGG" id="rub:GBA63_18205"/>
<dbReference type="InterPro" id="IPR043128">
    <property type="entry name" value="Rev_trsase/Diguanyl_cyclase"/>
</dbReference>
<dbReference type="Gene3D" id="2.10.70.100">
    <property type="match status" value="1"/>
</dbReference>
<evidence type="ECO:0000256" key="6">
    <source>
        <dbReference type="ARBA" id="ARBA00022737"/>
    </source>
</evidence>
<dbReference type="Pfam" id="PF08447">
    <property type="entry name" value="PAS_3"/>
    <property type="match status" value="5"/>
</dbReference>
<proteinExistence type="predicted"/>
<dbReference type="SUPFAM" id="SSF141868">
    <property type="entry name" value="EAL domain-like"/>
    <property type="match status" value="1"/>
</dbReference>
<feature type="domain" description="PAS" evidence="11">
    <location>
        <begin position="700"/>
        <end position="745"/>
    </location>
</feature>
<protein>
    <submittedName>
        <fullName evidence="15">PAS domain S-box protein</fullName>
    </submittedName>
</protein>
<evidence type="ECO:0000259" key="12">
    <source>
        <dbReference type="PROSITE" id="PS50113"/>
    </source>
</evidence>
<keyword evidence="8" id="KW-1133">Transmembrane helix</keyword>
<evidence type="ECO:0000256" key="1">
    <source>
        <dbReference type="ARBA" id="ARBA00004429"/>
    </source>
</evidence>
<dbReference type="InterPro" id="IPR035965">
    <property type="entry name" value="PAS-like_dom_sf"/>
</dbReference>
<evidence type="ECO:0000256" key="3">
    <source>
        <dbReference type="ARBA" id="ARBA00022519"/>
    </source>
</evidence>
<dbReference type="FunFam" id="3.30.450.20:FF:000088">
    <property type="entry name" value="Sensory transduction histidine kinase"/>
    <property type="match status" value="1"/>
</dbReference>
<feature type="domain" description="PAS" evidence="11">
    <location>
        <begin position="166"/>
        <end position="239"/>
    </location>
</feature>
<feature type="domain" description="PAC" evidence="12">
    <location>
        <begin position="242"/>
        <end position="293"/>
    </location>
</feature>
<dbReference type="PROSITE" id="PS50113">
    <property type="entry name" value="PAC"/>
    <property type="match status" value="6"/>
</dbReference>
<dbReference type="Pfam" id="PF00563">
    <property type="entry name" value="EAL"/>
    <property type="match status" value="1"/>
</dbReference>
<dbReference type="GO" id="GO:0016740">
    <property type="term" value="F:transferase activity"/>
    <property type="evidence" value="ECO:0007669"/>
    <property type="project" value="UniProtKB-KW"/>
</dbReference>
<dbReference type="PANTHER" id="PTHR44757:SF2">
    <property type="entry name" value="BIOFILM ARCHITECTURE MAINTENANCE PROTEIN MBAA"/>
    <property type="match status" value="1"/>
</dbReference>
<dbReference type="SMART" id="SM00086">
    <property type="entry name" value="PAC"/>
    <property type="match status" value="6"/>
</dbReference>
<dbReference type="SMART" id="SM00091">
    <property type="entry name" value="PAS"/>
    <property type="match status" value="6"/>
</dbReference>
<comment type="subcellular location">
    <subcellularLocation>
        <location evidence="1">Cell inner membrane</location>
        <topology evidence="1">Multi-pass membrane protein</topology>
    </subcellularLocation>
</comment>
<dbReference type="InterPro" id="IPR000160">
    <property type="entry name" value="GGDEF_dom"/>
</dbReference>
<dbReference type="CDD" id="cd01948">
    <property type="entry name" value="EAL"/>
    <property type="match status" value="1"/>
</dbReference>
<gene>
    <name evidence="15" type="ORF">GBA63_18205</name>
</gene>
<evidence type="ECO:0000256" key="2">
    <source>
        <dbReference type="ARBA" id="ARBA00022475"/>
    </source>
</evidence>
<sequence>MGVGKGAVGFPKQDREELTNGANGGVHEPEHVTGAPGEDNRWLRSVLENSSEIVSIVDPDGTLRYANPAWSRILGYDPEETVGMNVLDYVHPDDLPHVLEETGKALSEGGIARNEAEYRFRHSDGSWRWMQSTGTYLLDDPAVGGVVVSSRDITRRKEAEKEIYDLRREYEELVGSVEAIIWKGEAQDLRFTFVSDQAETILGYPAQRWTREPSFWQDHIHPEDREWAVDFCRRAVDEKEDHHFEYRMISADGGVVWLRDIVCVGVQDGVPTQLFGVMVDITERKMAERTIERLARRNELILGSAGEGICGLDRNGRATFVNPAAARLTGLGSEELIGQSLHEAIHHSRADGTRYPEGECPIRATLSDGEVHRVEDEVFWSKDGTAFPVEYTSTPIWEDGEVTGAVVTFADVTARRKTEEALRKSEEHFRSLIRNASDIITLYDTNGTVKYASPALERVLGYDPEERIGAESFELIHPDDVARARETFAEILRRPNIPVSMEVRVRHRDGSWRHLDTVGTNLLDDPNVGAVVLNGRDVTERKEAEGRYRTLVEQIPAVSYIDRADGSDTPLYTSPQIEEMLGYTPEEWLTGRLWPQRLHTEDRERILAADERFERNGGRFDEEYRLLARDGSVVWVREQAVLIRDEAGEPLHWQGVLFDMTERKEAEEAVRKSEIRLAEAQRLAHLGGWEWDVRTGKISWSDEVYRIYGLAPQEFVPSFERFMKIVHPEDRERLSEVINGALVGHKPYDVEHRIVRPNGEVRWLHRRAEVVRDEAGEPLRVVGTVHDLTQRKALEAQLKHRAYHDPLTDLPNRALFVDRLGQALRRTRRQRGRKVAVLFVDLDNFKVVNDSLGHEVGDLLLVVLAERLRRCLRPEDTLARFGGDEFTVLVEDVGDPVDAVQVAERITAELRRPFSLEGRELFASASIGIALGGSYSRGPEELLRDADTAMYRAKEEGSDYCMFDPRMYERAVRRLELENDLRKAVESGELAVRYQPMVCLQTGETRGVEALVRWYHPRRGLLDPSDFVPIAEESGLITPVGTKVLEEACGQAKEWQDSHPHTPPLVLSVNLSAKQLQRTELAGTVEQILEKTGLEASCLTLDVTETVYVKALEGNTAALDGLKKAGVRISIDDFGVGYSSLSYLKRLPADILKIDRSFVAGLGEDMEDTAIVRMVIELAHTLGMEVVAEGVEKGEQATSLREMGCDMAQGYHFARPLRPEEVPRFLDG</sequence>
<feature type="domain" description="PAS" evidence="11">
    <location>
        <begin position="39"/>
        <end position="109"/>
    </location>
</feature>
<feature type="domain" description="PAS" evidence="11">
    <location>
        <begin position="294"/>
        <end position="346"/>
    </location>
</feature>
<dbReference type="FunFam" id="3.20.20.450:FF:000001">
    <property type="entry name" value="Cyclic di-GMP phosphodiesterase yahA"/>
    <property type="match status" value="1"/>
</dbReference>
<feature type="domain" description="PAC" evidence="12">
    <location>
        <begin position="499"/>
        <end position="550"/>
    </location>
</feature>
<feature type="domain" description="PAC" evidence="12">
    <location>
        <begin position="748"/>
        <end position="800"/>
    </location>
</feature>
<dbReference type="PANTHER" id="PTHR44757">
    <property type="entry name" value="DIGUANYLATE CYCLASE DGCP"/>
    <property type="match status" value="1"/>
</dbReference>
<dbReference type="Gene3D" id="3.20.20.450">
    <property type="entry name" value="EAL domain"/>
    <property type="match status" value="1"/>
</dbReference>
<dbReference type="GO" id="GO:0006355">
    <property type="term" value="P:regulation of DNA-templated transcription"/>
    <property type="evidence" value="ECO:0007669"/>
    <property type="project" value="InterPro"/>
</dbReference>
<keyword evidence="2" id="KW-1003">Cell membrane</keyword>
<evidence type="ECO:0000259" key="13">
    <source>
        <dbReference type="PROSITE" id="PS50883"/>
    </source>
</evidence>
<feature type="domain" description="PAC" evidence="12">
    <location>
        <begin position="114"/>
        <end position="165"/>
    </location>
</feature>
<dbReference type="InterPro" id="IPR035919">
    <property type="entry name" value="EAL_sf"/>
</dbReference>
<dbReference type="Gene3D" id="3.30.450.20">
    <property type="entry name" value="PAS domain"/>
    <property type="match status" value="6"/>
</dbReference>
<dbReference type="InterPro" id="IPR013655">
    <property type="entry name" value="PAS_fold_3"/>
</dbReference>
<dbReference type="NCBIfam" id="TIGR00254">
    <property type="entry name" value="GGDEF"/>
    <property type="match status" value="1"/>
</dbReference>
<reference evidence="15 16" key="1">
    <citation type="submission" date="2019-10" db="EMBL/GenBank/DDBJ databases">
        <title>Rubrobacter sp nov SCSIO 52090 isolated from a deep-sea sediment in the South China Sea.</title>
        <authorList>
            <person name="Chen R.W."/>
        </authorList>
    </citation>
    <scope>NUCLEOTIDE SEQUENCE [LARGE SCALE GENOMIC DNA]</scope>
    <source>
        <strain evidence="15 16">SCSIO 52909</strain>
    </source>
</reference>
<evidence type="ECO:0000313" key="16">
    <source>
        <dbReference type="Proteomes" id="UP000501452"/>
    </source>
</evidence>
<dbReference type="InterPro" id="IPR000014">
    <property type="entry name" value="PAS"/>
</dbReference>
<evidence type="ECO:0000259" key="14">
    <source>
        <dbReference type="PROSITE" id="PS50887"/>
    </source>
</evidence>
<evidence type="ECO:0000256" key="5">
    <source>
        <dbReference type="ARBA" id="ARBA00022692"/>
    </source>
</evidence>
<evidence type="ECO:0000313" key="15">
    <source>
        <dbReference type="EMBL" id="QIN84356.1"/>
    </source>
</evidence>
<dbReference type="Pfam" id="PF00990">
    <property type="entry name" value="GGDEF"/>
    <property type="match status" value="1"/>
</dbReference>
<dbReference type="FunFam" id="2.10.70.100:FF:000001">
    <property type="entry name" value="Sensory transduction histidine kinase"/>
    <property type="match status" value="1"/>
</dbReference>
<dbReference type="InterPro" id="IPR013767">
    <property type="entry name" value="PAS_fold"/>
</dbReference>
<name>A0A6G8QCY7_9ACTN</name>
<keyword evidence="7" id="KW-0547">Nucleotide-binding</keyword>
<feature type="region of interest" description="Disordered" evidence="10">
    <location>
        <begin position="1"/>
        <end position="39"/>
    </location>
</feature>
<evidence type="ECO:0000256" key="8">
    <source>
        <dbReference type="ARBA" id="ARBA00022989"/>
    </source>
</evidence>
<dbReference type="SUPFAM" id="SSF55073">
    <property type="entry name" value="Nucleotide cyclase"/>
    <property type="match status" value="1"/>
</dbReference>
<dbReference type="PROSITE" id="PS50887">
    <property type="entry name" value="GGDEF"/>
    <property type="match status" value="1"/>
</dbReference>
<feature type="domain" description="GGDEF" evidence="14">
    <location>
        <begin position="833"/>
        <end position="965"/>
    </location>
</feature>
<evidence type="ECO:0000256" key="4">
    <source>
        <dbReference type="ARBA" id="ARBA00022679"/>
    </source>
</evidence>
<dbReference type="Pfam" id="PF00989">
    <property type="entry name" value="PAS"/>
    <property type="match status" value="1"/>
</dbReference>
<keyword evidence="4" id="KW-0808">Transferase</keyword>
<feature type="domain" description="EAL" evidence="13">
    <location>
        <begin position="974"/>
        <end position="1228"/>
    </location>
</feature>
<evidence type="ECO:0000259" key="11">
    <source>
        <dbReference type="PROSITE" id="PS50112"/>
    </source>
</evidence>
<dbReference type="GO" id="GO:0005886">
    <property type="term" value="C:plasma membrane"/>
    <property type="evidence" value="ECO:0007669"/>
    <property type="project" value="UniProtKB-SubCell"/>
</dbReference>